<dbReference type="SUPFAM" id="SSF53474">
    <property type="entry name" value="alpha/beta-Hydrolases"/>
    <property type="match status" value="1"/>
</dbReference>
<dbReference type="InterPro" id="IPR029058">
    <property type="entry name" value="AB_hydrolase_fold"/>
</dbReference>
<dbReference type="GO" id="GO:0016787">
    <property type="term" value="F:hydrolase activity"/>
    <property type="evidence" value="ECO:0007669"/>
    <property type="project" value="UniProtKB-KW"/>
</dbReference>
<dbReference type="InterPro" id="IPR000639">
    <property type="entry name" value="Epox_hydrolase-like"/>
</dbReference>
<dbReference type="PROSITE" id="PS51257">
    <property type="entry name" value="PROKAR_LIPOPROTEIN"/>
    <property type="match status" value="1"/>
</dbReference>
<evidence type="ECO:0000259" key="2">
    <source>
        <dbReference type="Pfam" id="PF00561"/>
    </source>
</evidence>
<proteinExistence type="predicted"/>
<protein>
    <submittedName>
        <fullName evidence="3">Alpha/beta fold hydrolase</fullName>
    </submittedName>
</protein>
<dbReference type="Pfam" id="PF00561">
    <property type="entry name" value="Abhydrolase_1"/>
    <property type="match status" value="1"/>
</dbReference>
<dbReference type="PRINTS" id="PR00412">
    <property type="entry name" value="EPOXHYDRLASE"/>
</dbReference>
<feature type="region of interest" description="Disordered" evidence="1">
    <location>
        <begin position="348"/>
        <end position="394"/>
    </location>
</feature>
<dbReference type="PANTHER" id="PTHR43798">
    <property type="entry name" value="MONOACYLGLYCEROL LIPASE"/>
    <property type="match status" value="1"/>
</dbReference>
<reference evidence="3 4" key="1">
    <citation type="submission" date="2021-02" db="EMBL/GenBank/DDBJ databases">
        <title>De Novo genome assembly of isolated myxobacteria.</title>
        <authorList>
            <person name="Stevens D.C."/>
        </authorList>
    </citation>
    <scope>NUCLEOTIDE SEQUENCE [LARGE SCALE GENOMIC DNA]</scope>
    <source>
        <strain evidence="4">SCPEA02</strain>
    </source>
</reference>
<dbReference type="PANTHER" id="PTHR43798:SF33">
    <property type="entry name" value="HYDROLASE, PUTATIVE (AFU_ORTHOLOGUE AFUA_2G14860)-RELATED"/>
    <property type="match status" value="1"/>
</dbReference>
<feature type="domain" description="AB hydrolase-1" evidence="2">
    <location>
        <begin position="83"/>
        <end position="326"/>
    </location>
</feature>
<keyword evidence="3" id="KW-0378">Hydrolase</keyword>
<dbReference type="InterPro" id="IPR050266">
    <property type="entry name" value="AB_hydrolase_sf"/>
</dbReference>
<organism evidence="3 4">
    <name type="scientific">Pyxidicoccus parkwayensis</name>
    <dbReference type="NCBI Taxonomy" id="2813578"/>
    <lineage>
        <taxon>Bacteria</taxon>
        <taxon>Pseudomonadati</taxon>
        <taxon>Myxococcota</taxon>
        <taxon>Myxococcia</taxon>
        <taxon>Myxococcales</taxon>
        <taxon>Cystobacterineae</taxon>
        <taxon>Myxococcaceae</taxon>
        <taxon>Pyxidicoccus</taxon>
    </lineage>
</organism>
<gene>
    <name evidence="3" type="ORF">JY651_39315</name>
</gene>
<dbReference type="EMBL" id="CP071090">
    <property type="protein sequence ID" value="QSQ21190.1"/>
    <property type="molecule type" value="Genomic_DNA"/>
</dbReference>
<keyword evidence="4" id="KW-1185">Reference proteome</keyword>
<name>A0ABX7NUL3_9BACT</name>
<evidence type="ECO:0000313" key="4">
    <source>
        <dbReference type="Proteomes" id="UP000662747"/>
    </source>
</evidence>
<dbReference type="InterPro" id="IPR000073">
    <property type="entry name" value="AB_hydrolase_1"/>
</dbReference>
<dbReference type="RefSeq" id="WP_206722769.1">
    <property type="nucleotide sequence ID" value="NZ_CP071090.1"/>
</dbReference>
<evidence type="ECO:0000313" key="3">
    <source>
        <dbReference type="EMBL" id="QSQ21190.1"/>
    </source>
</evidence>
<dbReference type="PRINTS" id="PR00111">
    <property type="entry name" value="ABHYDROLASE"/>
</dbReference>
<accession>A0ABX7NUL3</accession>
<dbReference type="Proteomes" id="UP000662747">
    <property type="component" value="Chromosome"/>
</dbReference>
<dbReference type="Gene3D" id="3.40.50.1820">
    <property type="entry name" value="alpha/beta hydrolase"/>
    <property type="match status" value="1"/>
</dbReference>
<sequence length="394" mass="43112">MSSSRAFTALLLAAGLSSSGCVRSYATESALSFQDFDYSSEGTKEPWPVKRLPVPRTAAQYGMPTVPEVAYVDMPAASPDAKTVVFIHGLGSYLKFWRSQLDAFHQQGFRVIAVDLPGYGKSDKPGTFPYTMEAMADVVRELVDTLQVDKPILAGHSMGGQTSLSYAIRYPDALSALVLVSPAGFEKFSWKEKAWFERVMSTEFIKAAPEYAIWGSVRQGNFMHWRPGLEWLIEERVRVSRSPEFDAYAYANVRTVKGLAHNDFVRDNLHHITVPTLIVYGTDDRLIPNPFLHGGETRDIMEYGASRIPGAKLVPLKGCGHTLQLDCPERFNEAALSFVRAVEQGQVVVPEGTPPKEKAPKPGVAPSGTPAPQSLPPPTPSKEGEPAPANAPHP</sequence>
<evidence type="ECO:0000256" key="1">
    <source>
        <dbReference type="SAM" id="MobiDB-lite"/>
    </source>
</evidence>